<organism evidence="1 2">
    <name type="scientific">Thiocystis violascens (strain ATCC 17096 / DSM 198 / 6111)</name>
    <name type="common">Chromatium violascens</name>
    <dbReference type="NCBI Taxonomy" id="765911"/>
    <lineage>
        <taxon>Bacteria</taxon>
        <taxon>Pseudomonadati</taxon>
        <taxon>Pseudomonadota</taxon>
        <taxon>Gammaproteobacteria</taxon>
        <taxon>Chromatiales</taxon>
        <taxon>Chromatiaceae</taxon>
        <taxon>Thiocystis</taxon>
    </lineage>
</organism>
<keyword evidence="2" id="KW-1185">Reference proteome</keyword>
<dbReference type="HOGENOM" id="CLU_193591_0_0_6"/>
<name>I3Y797_THIV6</name>
<accession>I3Y797</accession>
<gene>
    <name evidence="1" type="ordered locus">Thivi_0823</name>
</gene>
<dbReference type="AlphaFoldDB" id="I3Y797"/>
<sequence>MTHVTITLEDQVVQDLHARARTEGLNVEEWIERLVRRHVHPEWPESVRTLVGAWPDAPTVEELRQSHGQDLAREPW</sequence>
<dbReference type="STRING" id="765911.Thivi_0823"/>
<dbReference type="KEGG" id="tvi:Thivi_0823"/>
<reference evidence="1 2" key="1">
    <citation type="submission" date="2012-06" db="EMBL/GenBank/DDBJ databases">
        <title>Complete sequence of Thiocystis violascens DSM 198.</title>
        <authorList>
            <consortium name="US DOE Joint Genome Institute"/>
            <person name="Lucas S."/>
            <person name="Han J."/>
            <person name="Lapidus A."/>
            <person name="Cheng J.-F."/>
            <person name="Goodwin L."/>
            <person name="Pitluck S."/>
            <person name="Peters L."/>
            <person name="Ovchinnikova G."/>
            <person name="Teshima H."/>
            <person name="Detter J.C."/>
            <person name="Han C."/>
            <person name="Tapia R."/>
            <person name="Land M."/>
            <person name="Hauser L."/>
            <person name="Kyrpides N."/>
            <person name="Ivanova N."/>
            <person name="Pagani I."/>
            <person name="Vogl K."/>
            <person name="Liu Z."/>
            <person name="Frigaard N.-U."/>
            <person name="Bryant D."/>
            <person name="Woyke T."/>
        </authorList>
    </citation>
    <scope>NUCLEOTIDE SEQUENCE [LARGE SCALE GENOMIC DNA]</scope>
    <source>
        <strain evidence="2">ATCC 17096 / DSM 198 / 6111</strain>
    </source>
</reference>
<proteinExistence type="predicted"/>
<evidence type="ECO:0008006" key="3">
    <source>
        <dbReference type="Google" id="ProtNLM"/>
    </source>
</evidence>
<evidence type="ECO:0000313" key="1">
    <source>
        <dbReference type="EMBL" id="AFL72865.1"/>
    </source>
</evidence>
<dbReference type="eggNOG" id="ENOG5032Y84">
    <property type="taxonomic scope" value="Bacteria"/>
</dbReference>
<dbReference type="RefSeq" id="WP_014777355.1">
    <property type="nucleotide sequence ID" value="NC_018012.1"/>
</dbReference>
<evidence type="ECO:0000313" key="2">
    <source>
        <dbReference type="Proteomes" id="UP000006062"/>
    </source>
</evidence>
<protein>
    <recommendedName>
        <fullName evidence="3">Ribbon-helix-helix protein, copG family</fullName>
    </recommendedName>
</protein>
<dbReference type="Proteomes" id="UP000006062">
    <property type="component" value="Chromosome"/>
</dbReference>
<dbReference type="EMBL" id="CP003154">
    <property type="protein sequence ID" value="AFL72865.1"/>
    <property type="molecule type" value="Genomic_DNA"/>
</dbReference>